<dbReference type="InterPro" id="IPR036388">
    <property type="entry name" value="WH-like_DNA-bd_sf"/>
</dbReference>
<evidence type="ECO:0000256" key="3">
    <source>
        <dbReference type="ARBA" id="ARBA00023125"/>
    </source>
</evidence>
<dbReference type="Gene3D" id="3.40.190.10">
    <property type="entry name" value="Periplasmic binding protein-like II"/>
    <property type="match status" value="2"/>
</dbReference>
<reference evidence="6" key="1">
    <citation type="submission" date="2023-04" db="EMBL/GenBank/DDBJ databases">
        <title>Complete genome sequence of Halomonas alkaliantarctica MSP3 isolated from marine sediment, Jeju Island.</title>
        <authorList>
            <person name="Park S.-J."/>
        </authorList>
    </citation>
    <scope>NUCLEOTIDE SEQUENCE</scope>
    <source>
        <strain evidence="6">MSP3</strain>
    </source>
</reference>
<evidence type="ECO:0000313" key="6">
    <source>
        <dbReference type="EMBL" id="WGI24820.1"/>
    </source>
</evidence>
<dbReference type="Pfam" id="PF00126">
    <property type="entry name" value="HTH_1"/>
    <property type="match status" value="1"/>
</dbReference>
<name>A0ABY8LK46_9GAMM</name>
<protein>
    <submittedName>
        <fullName evidence="6">LysR family transcriptional regulator</fullName>
    </submittedName>
</protein>
<dbReference type="InterPro" id="IPR036390">
    <property type="entry name" value="WH_DNA-bd_sf"/>
</dbReference>
<gene>
    <name evidence="6" type="ORF">QEN58_16040</name>
</gene>
<feature type="domain" description="HTH lysR-type" evidence="5">
    <location>
        <begin position="1"/>
        <end position="58"/>
    </location>
</feature>
<dbReference type="Pfam" id="PF03466">
    <property type="entry name" value="LysR_substrate"/>
    <property type="match status" value="1"/>
</dbReference>
<dbReference type="EMBL" id="CP122961">
    <property type="protein sequence ID" value="WGI24820.1"/>
    <property type="molecule type" value="Genomic_DNA"/>
</dbReference>
<keyword evidence="7" id="KW-1185">Reference proteome</keyword>
<dbReference type="RefSeq" id="WP_280104597.1">
    <property type="nucleotide sequence ID" value="NZ_CP122961.1"/>
</dbReference>
<dbReference type="Proteomes" id="UP001179830">
    <property type="component" value="Chromosome"/>
</dbReference>
<evidence type="ECO:0000256" key="2">
    <source>
        <dbReference type="ARBA" id="ARBA00023015"/>
    </source>
</evidence>
<dbReference type="Gene3D" id="1.10.10.10">
    <property type="entry name" value="Winged helix-like DNA-binding domain superfamily/Winged helix DNA-binding domain"/>
    <property type="match status" value="1"/>
</dbReference>
<evidence type="ECO:0000313" key="7">
    <source>
        <dbReference type="Proteomes" id="UP001179830"/>
    </source>
</evidence>
<dbReference type="SUPFAM" id="SSF46785">
    <property type="entry name" value="Winged helix' DNA-binding domain"/>
    <property type="match status" value="1"/>
</dbReference>
<comment type="similarity">
    <text evidence="1">Belongs to the LysR transcriptional regulatory family.</text>
</comment>
<keyword evidence="3" id="KW-0238">DNA-binding</keyword>
<dbReference type="PROSITE" id="PS50931">
    <property type="entry name" value="HTH_LYSR"/>
    <property type="match status" value="1"/>
</dbReference>
<dbReference type="InterPro" id="IPR000847">
    <property type="entry name" value="LysR_HTH_N"/>
</dbReference>
<proteinExistence type="inferred from homology"/>
<keyword evidence="4" id="KW-0804">Transcription</keyword>
<dbReference type="PRINTS" id="PR00039">
    <property type="entry name" value="HTHLYSR"/>
</dbReference>
<dbReference type="CDD" id="cd05466">
    <property type="entry name" value="PBP2_LTTR_substrate"/>
    <property type="match status" value="1"/>
</dbReference>
<evidence type="ECO:0000256" key="1">
    <source>
        <dbReference type="ARBA" id="ARBA00009437"/>
    </source>
</evidence>
<organism evidence="6 7">
    <name type="scientific">Halomonas alkaliantarctica</name>
    <dbReference type="NCBI Taxonomy" id="232346"/>
    <lineage>
        <taxon>Bacteria</taxon>
        <taxon>Pseudomonadati</taxon>
        <taxon>Pseudomonadota</taxon>
        <taxon>Gammaproteobacteria</taxon>
        <taxon>Oceanospirillales</taxon>
        <taxon>Halomonadaceae</taxon>
        <taxon>Halomonas</taxon>
    </lineage>
</organism>
<dbReference type="InterPro" id="IPR005119">
    <property type="entry name" value="LysR_subst-bd"/>
</dbReference>
<dbReference type="PANTHER" id="PTHR30126">
    <property type="entry name" value="HTH-TYPE TRANSCRIPTIONAL REGULATOR"/>
    <property type="match status" value="1"/>
</dbReference>
<dbReference type="PANTHER" id="PTHR30126:SF40">
    <property type="entry name" value="HTH-TYPE TRANSCRIPTIONAL REGULATOR GLTR"/>
    <property type="match status" value="1"/>
</dbReference>
<sequence>MNIDALRTLVNISQYGNYRRVADAMHISQPAISKRIRGLEEHFGHQLVERSGAFMRLTPAGQAILPYFQRIIATFDEAGQRLNEPEKWQGTIRLGAVDTIISTWLTDFLDLHQQRYPNIKLEVVSAPTIELLDNLQHGNVDIALVLGPSYDRALAEVPLCVMDVAFFGACEPGNDPSHPRKMSPEALSEANIITFPQGSRPYIDVVQRLSQLRLAAMPSVSGCTSLFTMRTMAERGLGVITLPRSMAHEAHLQELDIGVELPSMGFAAVYEPAAAPSMYALTCSLAAEVAAAYARRVGSGVHVP</sequence>
<evidence type="ECO:0000256" key="4">
    <source>
        <dbReference type="ARBA" id="ARBA00023163"/>
    </source>
</evidence>
<keyword evidence="2" id="KW-0805">Transcription regulation</keyword>
<accession>A0ABY8LK46</accession>
<evidence type="ECO:0000259" key="5">
    <source>
        <dbReference type="PROSITE" id="PS50931"/>
    </source>
</evidence>
<dbReference type="SUPFAM" id="SSF53850">
    <property type="entry name" value="Periplasmic binding protein-like II"/>
    <property type="match status" value="1"/>
</dbReference>